<dbReference type="PANTHER" id="PTHR33162:SF1">
    <property type="entry name" value="SEC-INDEPENDENT PROTEIN TRANSLOCASE PROTEIN TATA, CHLOROPLASTIC"/>
    <property type="match status" value="1"/>
</dbReference>
<keyword evidence="3 9" id="KW-1003">Cell membrane</keyword>
<feature type="region of interest" description="Disordered" evidence="10">
    <location>
        <begin position="125"/>
        <end position="169"/>
    </location>
</feature>
<dbReference type="Pfam" id="PF02416">
    <property type="entry name" value="TatA_B_E"/>
    <property type="match status" value="1"/>
</dbReference>
<dbReference type="EMBL" id="JBHTJN010000009">
    <property type="protein sequence ID" value="MFD0966226.1"/>
    <property type="molecule type" value="Genomic_DNA"/>
</dbReference>
<keyword evidence="2 9" id="KW-0813">Transport</keyword>
<dbReference type="InterPro" id="IPR003369">
    <property type="entry name" value="TatA/B/E"/>
</dbReference>
<evidence type="ECO:0000256" key="9">
    <source>
        <dbReference type="HAMAP-Rule" id="MF_00237"/>
    </source>
</evidence>
<name>A0ABW3I8F9_9PAST</name>
<dbReference type="InterPro" id="IPR018448">
    <property type="entry name" value="TatB"/>
</dbReference>
<dbReference type="Proteomes" id="UP001596996">
    <property type="component" value="Unassembled WGS sequence"/>
</dbReference>
<dbReference type="PRINTS" id="PR01506">
    <property type="entry name" value="TATBPROTEIN"/>
</dbReference>
<evidence type="ECO:0000256" key="3">
    <source>
        <dbReference type="ARBA" id="ARBA00022475"/>
    </source>
</evidence>
<comment type="function">
    <text evidence="9">Part of the twin-arginine translocation (Tat) system that transports large folded proteins containing a characteristic twin-arginine motif in their signal peptide across membranes. Together with TatC, TatB is part of a receptor directly interacting with Tat signal peptides. TatB may form an oligomeric binding site that transiently accommodates folded Tat precursor proteins before their translocation.</text>
</comment>
<keyword evidence="4 9" id="KW-0812">Transmembrane</keyword>
<dbReference type="NCBIfam" id="TIGR01410">
    <property type="entry name" value="tatB"/>
    <property type="match status" value="1"/>
</dbReference>
<comment type="caution">
    <text evidence="11">The sequence shown here is derived from an EMBL/GenBank/DDBJ whole genome shotgun (WGS) entry which is preliminary data.</text>
</comment>
<evidence type="ECO:0000256" key="2">
    <source>
        <dbReference type="ARBA" id="ARBA00022448"/>
    </source>
</evidence>
<comment type="similarity">
    <text evidence="9">Belongs to the TatB family.</text>
</comment>
<evidence type="ECO:0000313" key="12">
    <source>
        <dbReference type="Proteomes" id="UP001596996"/>
    </source>
</evidence>
<feature type="compositionally biased region" description="Polar residues" evidence="10">
    <location>
        <begin position="125"/>
        <end position="144"/>
    </location>
</feature>
<dbReference type="Gene3D" id="1.20.5.3310">
    <property type="match status" value="1"/>
</dbReference>
<keyword evidence="8 9" id="KW-0472">Membrane</keyword>
<comment type="subcellular location">
    <subcellularLocation>
        <location evidence="9">Cell membrane</location>
        <topology evidence="9">Single-pass membrane protein</topology>
    </subcellularLocation>
    <subcellularLocation>
        <location evidence="1">Membrane</location>
        <topology evidence="1">Single-pass membrane protein</topology>
    </subcellularLocation>
</comment>
<evidence type="ECO:0000256" key="1">
    <source>
        <dbReference type="ARBA" id="ARBA00004167"/>
    </source>
</evidence>
<dbReference type="RefSeq" id="WP_380820109.1">
    <property type="nucleotide sequence ID" value="NZ_JBHTJN010000009.1"/>
</dbReference>
<sequence>MFDIGFSELLLVLIVGLVVLGPQRLPVAIRTVMGWIATIRGLAANVQNELSQELKLQELQESIKKAEQLNLQQLSPELSKTVEDLKVSADKIKADLQAKADATNTSFEQQVQELKSAVENQQILANSQDQQDKNSSNTAALSQQELSPEELAEIAEEGEPMLQIPEDYYTEDDLAIADDQCESKSIDTVKKNS</sequence>
<evidence type="ECO:0000256" key="10">
    <source>
        <dbReference type="SAM" id="MobiDB-lite"/>
    </source>
</evidence>
<evidence type="ECO:0000313" key="11">
    <source>
        <dbReference type="EMBL" id="MFD0966226.1"/>
    </source>
</evidence>
<dbReference type="PANTHER" id="PTHR33162">
    <property type="entry name" value="SEC-INDEPENDENT PROTEIN TRANSLOCASE PROTEIN TATA, CHLOROPLASTIC"/>
    <property type="match status" value="1"/>
</dbReference>
<evidence type="ECO:0000256" key="4">
    <source>
        <dbReference type="ARBA" id="ARBA00022692"/>
    </source>
</evidence>
<keyword evidence="12" id="KW-1185">Reference proteome</keyword>
<feature type="compositionally biased region" description="Acidic residues" evidence="10">
    <location>
        <begin position="147"/>
        <end position="159"/>
    </location>
</feature>
<evidence type="ECO:0000256" key="5">
    <source>
        <dbReference type="ARBA" id="ARBA00022927"/>
    </source>
</evidence>
<protein>
    <recommendedName>
        <fullName evidence="9">Sec-independent protein translocase protein TatB</fullName>
    </recommendedName>
</protein>
<dbReference type="HAMAP" id="MF_00237">
    <property type="entry name" value="TatB"/>
    <property type="match status" value="1"/>
</dbReference>
<evidence type="ECO:0000256" key="7">
    <source>
        <dbReference type="ARBA" id="ARBA00023010"/>
    </source>
</evidence>
<organism evidence="11 12">
    <name type="scientific">Seminibacterium arietis</name>
    <dbReference type="NCBI Taxonomy" id="1173502"/>
    <lineage>
        <taxon>Bacteria</taxon>
        <taxon>Pseudomonadati</taxon>
        <taxon>Pseudomonadota</taxon>
        <taxon>Gammaproteobacteria</taxon>
        <taxon>Pasteurellales</taxon>
        <taxon>Pasteurellaceae</taxon>
        <taxon>Seminibacterium</taxon>
    </lineage>
</organism>
<keyword evidence="7 9" id="KW-0811">Translocation</keyword>
<accession>A0ABW3I8F9</accession>
<evidence type="ECO:0000256" key="8">
    <source>
        <dbReference type="ARBA" id="ARBA00023136"/>
    </source>
</evidence>
<reference evidence="12" key="1">
    <citation type="journal article" date="2019" name="Int. J. Syst. Evol. Microbiol.">
        <title>The Global Catalogue of Microorganisms (GCM) 10K type strain sequencing project: providing services to taxonomists for standard genome sequencing and annotation.</title>
        <authorList>
            <consortium name="The Broad Institute Genomics Platform"/>
            <consortium name="The Broad Institute Genome Sequencing Center for Infectious Disease"/>
            <person name="Wu L."/>
            <person name="Ma J."/>
        </authorList>
    </citation>
    <scope>NUCLEOTIDE SEQUENCE [LARGE SCALE GENOMIC DNA]</scope>
    <source>
        <strain evidence="12">CCUG 61707</strain>
    </source>
</reference>
<keyword evidence="6 9" id="KW-1133">Transmembrane helix</keyword>
<keyword evidence="5 9" id="KW-0653">Protein transport</keyword>
<gene>
    <name evidence="9 11" type="primary">tatB</name>
    <name evidence="11" type="ORF">ACFQ02_05075</name>
</gene>
<comment type="subunit">
    <text evidence="9">The Tat system comprises two distinct complexes: a TatABC complex, containing multiple copies of TatA, TatB and TatC subunits, and a separate TatA complex, containing only TatA subunits. Substrates initially bind to the TatABC complex, which probably triggers association of the separate TatA complex to form the active translocon.</text>
</comment>
<evidence type="ECO:0000256" key="6">
    <source>
        <dbReference type="ARBA" id="ARBA00022989"/>
    </source>
</evidence>
<proteinExistence type="inferred from homology"/>